<feature type="domain" description="PTS EIIB type-2" evidence="17">
    <location>
        <begin position="381"/>
        <end position="474"/>
    </location>
</feature>
<evidence type="ECO:0000259" key="17">
    <source>
        <dbReference type="PROSITE" id="PS51099"/>
    </source>
</evidence>
<dbReference type="InterPro" id="IPR029503">
    <property type="entry name" value="PTS_EIIB_mannitol"/>
</dbReference>
<dbReference type="EMBL" id="JAKTMA010000033">
    <property type="protein sequence ID" value="MCR0234459.1"/>
    <property type="molecule type" value="Genomic_DNA"/>
</dbReference>
<feature type="domain" description="PTS EIIC type-2" evidence="18">
    <location>
        <begin position="14"/>
        <end position="342"/>
    </location>
</feature>
<evidence type="ECO:0000256" key="7">
    <source>
        <dbReference type="ARBA" id="ARBA00022475"/>
    </source>
</evidence>
<evidence type="ECO:0000313" key="20">
    <source>
        <dbReference type="EMBL" id="MCR0234459.1"/>
    </source>
</evidence>
<comment type="catalytic activity">
    <reaction evidence="1">
        <text>D-mannitol(out) + N(pros)-phospho-L-histidyl-[protein] = D-mannitol 1-phosphate(in) + L-histidyl-[protein]</text>
        <dbReference type="Rhea" id="RHEA:33363"/>
        <dbReference type="Rhea" id="RHEA-COMP:9745"/>
        <dbReference type="Rhea" id="RHEA-COMP:9746"/>
        <dbReference type="ChEBI" id="CHEBI:16899"/>
        <dbReference type="ChEBI" id="CHEBI:29979"/>
        <dbReference type="ChEBI" id="CHEBI:61381"/>
        <dbReference type="ChEBI" id="CHEBI:64837"/>
        <dbReference type="EC" id="2.7.1.197"/>
    </reaction>
</comment>
<keyword evidence="14 16" id="KW-0472">Membrane</keyword>
<dbReference type="RefSeq" id="WP_009588024.1">
    <property type="nucleotide sequence ID" value="NZ_AP025565.1"/>
</dbReference>
<comment type="subcellular location">
    <subcellularLocation>
        <location evidence="3">Cell membrane</location>
        <topology evidence="3">Multi-pass membrane protein</topology>
    </subcellularLocation>
</comment>
<gene>
    <name evidence="19" type="ORF">CIAN88_12845</name>
    <name evidence="21" type="ORF">GT664_16220</name>
    <name evidence="20" type="ORF">MKC95_16945</name>
</gene>
<feature type="transmembrane region" description="Helical" evidence="16">
    <location>
        <begin position="269"/>
        <end position="291"/>
    </location>
</feature>
<evidence type="ECO:0000256" key="10">
    <source>
        <dbReference type="ARBA" id="ARBA00022679"/>
    </source>
</evidence>
<dbReference type="EMBL" id="JQIF01000053">
    <property type="protein sequence ID" value="KGJ52795.1"/>
    <property type="molecule type" value="Genomic_DNA"/>
</dbReference>
<proteinExistence type="predicted"/>
<dbReference type="InterPro" id="IPR036095">
    <property type="entry name" value="PTS_EIIB-like_sf"/>
</dbReference>
<dbReference type="Gene3D" id="3.40.50.2300">
    <property type="match status" value="1"/>
</dbReference>
<feature type="transmembrane region" description="Helical" evidence="16">
    <location>
        <begin position="21"/>
        <end position="41"/>
    </location>
</feature>
<comment type="caution">
    <text evidence="19">The sequence shown here is derived from an EMBL/GenBank/DDBJ whole genome shotgun (WGS) entry which is preliminary data.</text>
</comment>
<evidence type="ECO:0000313" key="21">
    <source>
        <dbReference type="EMBL" id="MZH57247.1"/>
    </source>
</evidence>
<keyword evidence="8" id="KW-0597">Phosphoprotein</keyword>
<feature type="transmembrane region" description="Helical" evidence="16">
    <location>
        <begin position="77"/>
        <end position="107"/>
    </location>
</feature>
<dbReference type="Proteomes" id="UP000604383">
    <property type="component" value="Unassembled WGS sequence"/>
</dbReference>
<evidence type="ECO:0000256" key="2">
    <source>
        <dbReference type="ARBA" id="ARBA00002434"/>
    </source>
</evidence>
<keyword evidence="12 16" id="KW-0812">Transmembrane</keyword>
<sequence length="474" mass="50209">MSNDVSLRVKAQRLGGKLSAMVLPNLGAFMGWGILTALGIWLSNDMLKAFISPVLTYLLPLLIAISGGKMIYGEKGAVIGAFTTMGVIIGADISMLLGAMIIAPLSAWLLKKLDAVVEPLIPVGFELLIGNLTVALLGAVIAIIGCVWIAPAITSLSAVFSAGVSTLENNNLLPLTAIFIEPAKVLFLNNAIGQGILTPLGTTQLNEFGKSVLFLLESNPGPGLGILLAYCFFGKGNAKANAYGASIIHFFGGIHEIYFPFILMNPLTVLAAIAGGITGTFLFTLFNVGLVGVSSPGSIVTIMMMASAGDQLLILLAVLASTAVSFLVAAVIVKHSKQNDEDVNKNLKEAAKQMESLKGKKSRISSVFEEKEAVTDFRTVKRIVYVCDAGMGSSAMGASVIAKRLRKAGITDITVEHARVMELPDPKADIIVTHVSLRQVAHEKQPDIEIISIEDYLNAPEYDELVNSIKAARS</sequence>
<dbReference type="GO" id="GO:0005886">
    <property type="term" value="C:plasma membrane"/>
    <property type="evidence" value="ECO:0007669"/>
    <property type="project" value="UniProtKB-SubCell"/>
</dbReference>
<feature type="transmembrane region" description="Helical" evidence="16">
    <location>
        <begin position="240"/>
        <end position="263"/>
    </location>
</feature>
<evidence type="ECO:0000256" key="1">
    <source>
        <dbReference type="ARBA" id="ARBA00001655"/>
    </source>
</evidence>
<evidence type="ECO:0000256" key="15">
    <source>
        <dbReference type="ARBA" id="ARBA00033349"/>
    </source>
</evidence>
<evidence type="ECO:0000256" key="4">
    <source>
        <dbReference type="ARBA" id="ARBA00011909"/>
    </source>
</evidence>
<comment type="function">
    <text evidence="2">The phosphoenolpyruvate-dependent sugar phosphotransferase system (sugar PTS), a major carbohydrate active transport system, catalyzes the phosphorylation of incoming sugar substrates concomitantly with their translocation across the cell membrane. The enzyme II CmtAB PTS system is involved in D-mannitol transport.</text>
</comment>
<dbReference type="InterPro" id="IPR050893">
    <property type="entry name" value="Sugar_PTS"/>
</dbReference>
<dbReference type="CDD" id="cd05567">
    <property type="entry name" value="PTS_IIB_mannitol"/>
    <property type="match status" value="1"/>
</dbReference>
<feature type="transmembrane region" description="Helical" evidence="16">
    <location>
        <begin position="127"/>
        <end position="160"/>
    </location>
</feature>
<evidence type="ECO:0000256" key="3">
    <source>
        <dbReference type="ARBA" id="ARBA00004651"/>
    </source>
</evidence>
<evidence type="ECO:0000313" key="19">
    <source>
        <dbReference type="EMBL" id="KGJ52795.1"/>
    </source>
</evidence>
<dbReference type="Pfam" id="PF02378">
    <property type="entry name" value="PTS_EIIC"/>
    <property type="match status" value="1"/>
</dbReference>
<dbReference type="EC" id="2.7.1.197" evidence="4"/>
<dbReference type="Proteomes" id="UP001203972">
    <property type="component" value="Unassembled WGS sequence"/>
</dbReference>
<dbReference type="EMBL" id="WWTN01000032">
    <property type="protein sequence ID" value="MZH57247.1"/>
    <property type="molecule type" value="Genomic_DNA"/>
</dbReference>
<protein>
    <recommendedName>
        <fullName evidence="5">PTS system mannitol-specific EIICB component</fullName>
        <ecNumber evidence="4">2.7.1.197</ecNumber>
    </recommendedName>
    <alternativeName>
        <fullName evidence="15">EIICB-Mtl</fullName>
    </alternativeName>
</protein>
<evidence type="ECO:0000256" key="13">
    <source>
        <dbReference type="ARBA" id="ARBA00022989"/>
    </source>
</evidence>
<evidence type="ECO:0000256" key="11">
    <source>
        <dbReference type="ARBA" id="ARBA00022683"/>
    </source>
</evidence>
<evidence type="ECO:0000256" key="16">
    <source>
        <dbReference type="SAM" id="Phobius"/>
    </source>
</evidence>
<organism evidence="19 22">
    <name type="scientific">Clostridium innocuum</name>
    <dbReference type="NCBI Taxonomy" id="1522"/>
    <lineage>
        <taxon>Bacteria</taxon>
        <taxon>Bacillati</taxon>
        <taxon>Bacillota</taxon>
        <taxon>Clostridia</taxon>
        <taxon>Eubacteriales</taxon>
        <taxon>Clostridiaceae</taxon>
        <taxon>Clostridium</taxon>
    </lineage>
</organism>
<evidence type="ECO:0000256" key="5">
    <source>
        <dbReference type="ARBA" id="ARBA00021825"/>
    </source>
</evidence>
<feature type="transmembrane region" description="Helical" evidence="16">
    <location>
        <begin position="47"/>
        <end position="65"/>
    </location>
</feature>
<dbReference type="PROSITE" id="PS51104">
    <property type="entry name" value="PTS_EIIC_TYPE_2"/>
    <property type="match status" value="1"/>
</dbReference>
<dbReference type="InterPro" id="IPR003501">
    <property type="entry name" value="PTS_EIIB_2/3"/>
</dbReference>
<evidence type="ECO:0000313" key="22">
    <source>
        <dbReference type="Proteomes" id="UP000030008"/>
    </source>
</evidence>
<dbReference type="Pfam" id="PF02302">
    <property type="entry name" value="PTS_IIB"/>
    <property type="match status" value="1"/>
</dbReference>
<evidence type="ECO:0000256" key="8">
    <source>
        <dbReference type="ARBA" id="ARBA00022553"/>
    </source>
</evidence>
<dbReference type="Proteomes" id="UP000030008">
    <property type="component" value="Unassembled WGS sequence"/>
</dbReference>
<dbReference type="GO" id="GO:0022872">
    <property type="term" value="F:protein-N(PI)-phosphohistidine-mannitol phosphotransferase system transmembrane transporter activity"/>
    <property type="evidence" value="ECO:0007669"/>
    <property type="project" value="InterPro"/>
</dbReference>
<dbReference type="PANTHER" id="PTHR30181">
    <property type="entry name" value="MANNITOL PERMEASE IIC COMPONENT"/>
    <property type="match status" value="1"/>
</dbReference>
<evidence type="ECO:0000256" key="6">
    <source>
        <dbReference type="ARBA" id="ARBA00022448"/>
    </source>
</evidence>
<evidence type="ECO:0000256" key="9">
    <source>
        <dbReference type="ARBA" id="ARBA00022597"/>
    </source>
</evidence>
<feature type="transmembrane region" description="Helical" evidence="16">
    <location>
        <begin position="312"/>
        <end position="333"/>
    </location>
</feature>
<keyword evidence="9" id="KW-0762">Sugar transport</keyword>
<reference evidence="20" key="3">
    <citation type="journal article" date="2022" name="Clin. Infect. Dis.">
        <title>Association between Clostridium innocuum and antibiotic-associated diarrhea in adults and children: A cross-sectional study and comparative genomics analysis.</title>
        <authorList>
            <person name="Cherny K.E."/>
            <person name="Muscat E.B."/>
            <person name="Balaji A."/>
            <person name="Mukherjee J."/>
            <person name="Ozer E.A."/>
            <person name="Angarone M.P."/>
            <person name="Hauser A.R."/>
            <person name="Sichel J.S."/>
            <person name="Amponsah E."/>
            <person name="Kociolek L.K."/>
        </authorList>
    </citation>
    <scope>NUCLEOTIDE SEQUENCE</scope>
    <source>
        <strain evidence="20">NU1-AC-029v</strain>
    </source>
</reference>
<dbReference type="InterPro" id="IPR013014">
    <property type="entry name" value="PTS_EIIC_2"/>
</dbReference>
<keyword evidence="11" id="KW-0598">Phosphotransferase system</keyword>
<dbReference type="SUPFAM" id="SSF52794">
    <property type="entry name" value="PTS system IIB component-like"/>
    <property type="match status" value="1"/>
</dbReference>
<keyword evidence="10" id="KW-0808">Transferase</keyword>
<evidence type="ECO:0000256" key="12">
    <source>
        <dbReference type="ARBA" id="ARBA00022692"/>
    </source>
</evidence>
<reference evidence="21" key="2">
    <citation type="journal article" date="2019" name="Nat. Med.">
        <title>A library of human gut bacterial isolates paired with longitudinal multiomics data enables mechanistic microbiome research.</title>
        <authorList>
            <person name="Poyet M."/>
            <person name="Groussin M."/>
            <person name="Gibbons S.M."/>
            <person name="Avila-Pacheco J."/>
            <person name="Jiang X."/>
            <person name="Kearney S.M."/>
            <person name="Perrotta A.R."/>
            <person name="Berdy B."/>
            <person name="Zhao S."/>
            <person name="Lieberman T.D."/>
            <person name="Swanson P.K."/>
            <person name="Smith M."/>
            <person name="Roesemann S."/>
            <person name="Alexander J.E."/>
            <person name="Rich S.A."/>
            <person name="Livny J."/>
            <person name="Vlamakis H."/>
            <person name="Clish C."/>
            <person name="Bullock K."/>
            <person name="Deik A."/>
            <person name="Scott J."/>
            <person name="Pierce K.A."/>
            <person name="Xavier R.J."/>
            <person name="Alm E.J."/>
        </authorList>
    </citation>
    <scope>NUCLEOTIDE SEQUENCE</scope>
    <source>
        <strain evidence="21">BIOML-A12</strain>
    </source>
</reference>
<dbReference type="GO" id="GO:0090563">
    <property type="term" value="F:protein-phosphocysteine-sugar phosphotransferase activity"/>
    <property type="evidence" value="ECO:0007669"/>
    <property type="project" value="TreeGrafter"/>
</dbReference>
<keyword evidence="13 16" id="KW-1133">Transmembrane helix</keyword>
<dbReference type="PANTHER" id="PTHR30181:SF2">
    <property type="entry name" value="PTS SYSTEM MANNITOL-SPECIFIC EIICBA COMPONENT"/>
    <property type="match status" value="1"/>
</dbReference>
<dbReference type="InterPro" id="IPR013011">
    <property type="entry name" value="PTS_EIIB_2"/>
</dbReference>
<dbReference type="AlphaFoldDB" id="A0A099I528"/>
<dbReference type="InterPro" id="IPR003352">
    <property type="entry name" value="PTS_EIIC"/>
</dbReference>
<dbReference type="GO" id="GO:0009401">
    <property type="term" value="P:phosphoenolpyruvate-dependent sugar phosphotransferase system"/>
    <property type="evidence" value="ECO:0007669"/>
    <property type="project" value="UniProtKB-KW"/>
</dbReference>
<keyword evidence="6" id="KW-0813">Transport</keyword>
<dbReference type="PROSITE" id="PS51099">
    <property type="entry name" value="PTS_EIIB_TYPE_2"/>
    <property type="match status" value="1"/>
</dbReference>
<keyword evidence="7" id="KW-1003">Cell membrane</keyword>
<evidence type="ECO:0000256" key="14">
    <source>
        <dbReference type="ARBA" id="ARBA00023136"/>
    </source>
</evidence>
<accession>A0A099I528</accession>
<reference evidence="19 22" key="1">
    <citation type="submission" date="2014-08" db="EMBL/GenBank/DDBJ databases">
        <title>Clostridium innocuum, an unnegligible vancomycin-resistant pathogen causing extra-intestinal infections.</title>
        <authorList>
            <person name="Feng Y."/>
            <person name="Chiu C.-H."/>
        </authorList>
    </citation>
    <scope>NUCLEOTIDE SEQUENCE [LARGE SCALE GENOMIC DNA]</scope>
    <source>
        <strain evidence="19 22">AN88</strain>
    </source>
</reference>
<name>A0A099I528_CLOIN</name>
<evidence type="ECO:0000259" key="18">
    <source>
        <dbReference type="PROSITE" id="PS51104"/>
    </source>
</evidence>